<keyword evidence="7" id="KW-0165">Cleavage on pair of basic residues</keyword>
<name>A0A5N6YUX2_9EURO</name>
<reference evidence="20" key="1">
    <citation type="submission" date="2019-04" db="EMBL/GenBank/DDBJ databases">
        <title>Friends and foes A comparative genomics studyof 23 Aspergillus species from section Flavi.</title>
        <authorList>
            <consortium name="DOE Joint Genome Institute"/>
            <person name="Kjaerbolling I."/>
            <person name="Vesth T."/>
            <person name="Frisvad J.C."/>
            <person name="Nybo J.L."/>
            <person name="Theobald S."/>
            <person name="Kildgaard S."/>
            <person name="Isbrandt T."/>
            <person name="Kuo A."/>
            <person name="Sato A."/>
            <person name="Lyhne E.K."/>
            <person name="Kogle M.E."/>
            <person name="Wiebenga A."/>
            <person name="Kun R.S."/>
            <person name="Lubbers R.J."/>
            <person name="Makela M.R."/>
            <person name="Barry K."/>
            <person name="Chovatia M."/>
            <person name="Clum A."/>
            <person name="Daum C."/>
            <person name="Haridas S."/>
            <person name="He G."/>
            <person name="LaButti K."/>
            <person name="Lipzen A."/>
            <person name="Mondo S."/>
            <person name="Riley R."/>
            <person name="Salamov A."/>
            <person name="Simmons B.A."/>
            <person name="Magnuson J.K."/>
            <person name="Henrissat B."/>
            <person name="Mortensen U.H."/>
            <person name="Larsen T.O."/>
            <person name="Devries R.P."/>
            <person name="Grigoriev I.V."/>
            <person name="Machida M."/>
            <person name="Baker S.E."/>
            <person name="Andersen M.R."/>
        </authorList>
    </citation>
    <scope>NUCLEOTIDE SEQUENCE [LARGE SCALE GENOMIC DNA]</scope>
    <source>
        <strain evidence="20">CBS 553.77</strain>
    </source>
</reference>
<dbReference type="AlphaFoldDB" id="A0A5N6YUX2"/>
<dbReference type="Proteomes" id="UP000327118">
    <property type="component" value="Unassembled WGS sequence"/>
</dbReference>
<keyword evidence="6" id="KW-0645">Protease</keyword>
<comment type="similarity">
    <text evidence="3">Belongs to the peptidase M35 family.</text>
</comment>
<feature type="active site" evidence="14">
    <location>
        <position position="159"/>
    </location>
</feature>
<dbReference type="InterPro" id="IPR029463">
    <property type="entry name" value="Lys_MEP"/>
</dbReference>
<evidence type="ECO:0000256" key="1">
    <source>
        <dbReference type="ARBA" id="ARBA00001187"/>
    </source>
</evidence>
<dbReference type="EMBL" id="ML739324">
    <property type="protein sequence ID" value="KAE8349282.1"/>
    <property type="molecule type" value="Genomic_DNA"/>
</dbReference>
<feature type="disulfide bond" evidence="16">
    <location>
        <begin position="30"/>
        <end position="103"/>
    </location>
</feature>
<feature type="disulfide bond" evidence="16">
    <location>
        <begin position="110"/>
        <end position="134"/>
    </location>
</feature>
<evidence type="ECO:0000256" key="2">
    <source>
        <dbReference type="ARBA" id="ARBA00004613"/>
    </source>
</evidence>
<proteinExistence type="inferred from homology"/>
<dbReference type="InterPro" id="IPR050414">
    <property type="entry name" value="Fungal_M35_metalloproteases"/>
</dbReference>
<feature type="binding site" evidence="15">
    <location>
        <position position="158"/>
    </location>
    <ligand>
        <name>Zn(2+)</name>
        <dbReference type="ChEBI" id="CHEBI:29105"/>
        <note>catalytic</note>
    </ligand>
</feature>
<feature type="domain" description="Lysine-specific metallo-endopeptidase" evidence="18">
    <location>
        <begin position="58"/>
        <end position="196"/>
    </location>
</feature>
<evidence type="ECO:0000256" key="7">
    <source>
        <dbReference type="ARBA" id="ARBA00022685"/>
    </source>
</evidence>
<dbReference type="GO" id="GO:0046872">
    <property type="term" value="F:metal ion binding"/>
    <property type="evidence" value="ECO:0007669"/>
    <property type="project" value="UniProtKB-KW"/>
</dbReference>
<dbReference type="PANTHER" id="PTHR37016">
    <property type="match status" value="1"/>
</dbReference>
<dbReference type="GO" id="GO:0006508">
    <property type="term" value="P:proteolysis"/>
    <property type="evidence" value="ECO:0007669"/>
    <property type="project" value="UniProtKB-KW"/>
</dbReference>
<evidence type="ECO:0000256" key="6">
    <source>
        <dbReference type="ARBA" id="ARBA00022670"/>
    </source>
</evidence>
<comment type="subcellular location">
    <subcellularLocation>
        <location evidence="2">Secreted</location>
    </subcellularLocation>
</comment>
<keyword evidence="10" id="KW-0378">Hydrolase</keyword>
<dbReference type="CDD" id="cd11008">
    <property type="entry name" value="M35_deuterolysin_like"/>
    <property type="match status" value="1"/>
</dbReference>
<evidence type="ECO:0000259" key="18">
    <source>
        <dbReference type="Pfam" id="PF14521"/>
    </source>
</evidence>
<keyword evidence="20" id="KW-1185">Reference proteome</keyword>
<gene>
    <name evidence="19" type="ORF">BDV28DRAFT_160629</name>
</gene>
<evidence type="ECO:0000256" key="17">
    <source>
        <dbReference type="SAM" id="SignalP"/>
    </source>
</evidence>
<evidence type="ECO:0000256" key="15">
    <source>
        <dbReference type="PIRSR" id="PIRSR601384-2"/>
    </source>
</evidence>
<evidence type="ECO:0000256" key="14">
    <source>
        <dbReference type="PIRSR" id="PIRSR601384-1"/>
    </source>
</evidence>
<dbReference type="SUPFAM" id="SSF55486">
    <property type="entry name" value="Metalloproteases ('zincins'), catalytic domain"/>
    <property type="match status" value="1"/>
</dbReference>
<evidence type="ECO:0000256" key="11">
    <source>
        <dbReference type="ARBA" id="ARBA00022833"/>
    </source>
</evidence>
<evidence type="ECO:0000256" key="3">
    <source>
        <dbReference type="ARBA" id="ARBA00010279"/>
    </source>
</evidence>
<comment type="cofactor">
    <cofactor evidence="15">
        <name>Zn(2+)</name>
        <dbReference type="ChEBI" id="CHEBI:29105"/>
    </cofactor>
    <text evidence="15">Binds 1 zinc ion per subunit.</text>
</comment>
<evidence type="ECO:0000256" key="10">
    <source>
        <dbReference type="ARBA" id="ARBA00022801"/>
    </source>
</evidence>
<sequence length="211" mass="22645">MRLNSILLTLTLSTLATAAVLNERATYKNCDGSEGEKVKAAVVKAGKMAAKAASSIRSKQATSLFKTFFKTTDSASTSQVADVMEQIAQEASQYGRGKVSYSCQPDSISCQSGGMFSQTGYATTDGVTGEVHTCPAYFDLPPASHECSALDQQTSSLHELAHTKGVLGFEVYGYSSIMGLDSSTALKNAESYAFFAKCEFFFYLFGVERRS</sequence>
<dbReference type="PRINTS" id="PR00768">
    <property type="entry name" value="DEUTEROLYSIN"/>
</dbReference>
<dbReference type="InterPro" id="IPR001384">
    <property type="entry name" value="Peptidase_M35"/>
</dbReference>
<dbReference type="OrthoDB" id="412874at2759"/>
<keyword evidence="13" id="KW-0865">Zymogen</keyword>
<dbReference type="PANTHER" id="PTHR37016:SF7">
    <property type="entry name" value="NEUTRAL PROTEASE 2"/>
    <property type="match status" value="1"/>
</dbReference>
<keyword evidence="12" id="KW-0482">Metalloprotease</keyword>
<dbReference type="EC" id="3.4.24.39" evidence="4"/>
<keyword evidence="11 15" id="KW-0862">Zinc</keyword>
<feature type="chain" id="PRO_5040839076" description="deuterolysin" evidence="17">
    <location>
        <begin position="19"/>
        <end position="211"/>
    </location>
</feature>
<keyword evidence="5" id="KW-0964">Secreted</keyword>
<evidence type="ECO:0000313" key="19">
    <source>
        <dbReference type="EMBL" id="KAE8349282.1"/>
    </source>
</evidence>
<evidence type="ECO:0000256" key="16">
    <source>
        <dbReference type="PIRSR" id="PIRSR601384-3"/>
    </source>
</evidence>
<evidence type="ECO:0000256" key="5">
    <source>
        <dbReference type="ARBA" id="ARBA00022525"/>
    </source>
</evidence>
<comment type="catalytic activity">
    <reaction evidence="1">
        <text>Preferential cleavage of bonds with hydrophobic residues in P1'. Also 3-Asn-|-Gln-4 and 8-Gly-|-Ser-9 bonds in insulin B chain.</text>
        <dbReference type="EC" id="3.4.24.39"/>
    </reaction>
</comment>
<evidence type="ECO:0000256" key="13">
    <source>
        <dbReference type="ARBA" id="ARBA00023145"/>
    </source>
</evidence>
<dbReference type="Gene3D" id="3.40.390.10">
    <property type="entry name" value="Collagenase (Catalytic Domain)"/>
    <property type="match status" value="1"/>
</dbReference>
<keyword evidence="8 15" id="KW-0479">Metal-binding</keyword>
<feature type="binding site" evidence="15">
    <location>
        <position position="162"/>
    </location>
    <ligand>
        <name>Zn(2+)</name>
        <dbReference type="ChEBI" id="CHEBI:29105"/>
        <note>catalytic</note>
    </ligand>
</feature>
<evidence type="ECO:0000256" key="9">
    <source>
        <dbReference type="ARBA" id="ARBA00022729"/>
    </source>
</evidence>
<accession>A0A5N6YUX2</accession>
<organism evidence="19 20">
    <name type="scientific">Aspergillus coremiiformis</name>
    <dbReference type="NCBI Taxonomy" id="138285"/>
    <lineage>
        <taxon>Eukaryota</taxon>
        <taxon>Fungi</taxon>
        <taxon>Dikarya</taxon>
        <taxon>Ascomycota</taxon>
        <taxon>Pezizomycotina</taxon>
        <taxon>Eurotiomycetes</taxon>
        <taxon>Eurotiomycetidae</taxon>
        <taxon>Eurotiales</taxon>
        <taxon>Aspergillaceae</taxon>
        <taxon>Aspergillus</taxon>
        <taxon>Aspergillus subgen. Circumdati</taxon>
    </lineage>
</organism>
<evidence type="ECO:0000256" key="8">
    <source>
        <dbReference type="ARBA" id="ARBA00022723"/>
    </source>
</evidence>
<evidence type="ECO:0000256" key="12">
    <source>
        <dbReference type="ARBA" id="ARBA00023049"/>
    </source>
</evidence>
<evidence type="ECO:0000313" key="20">
    <source>
        <dbReference type="Proteomes" id="UP000327118"/>
    </source>
</evidence>
<dbReference type="GO" id="GO:0004222">
    <property type="term" value="F:metalloendopeptidase activity"/>
    <property type="evidence" value="ECO:0007669"/>
    <property type="project" value="InterPro"/>
</dbReference>
<dbReference type="Pfam" id="PF14521">
    <property type="entry name" value="Aspzincin_M35"/>
    <property type="match status" value="1"/>
</dbReference>
<protein>
    <recommendedName>
        <fullName evidence="4">deuterolysin</fullName>
        <ecNumber evidence="4">3.4.24.39</ecNumber>
    </recommendedName>
</protein>
<dbReference type="GO" id="GO:0005576">
    <property type="term" value="C:extracellular region"/>
    <property type="evidence" value="ECO:0007669"/>
    <property type="project" value="UniProtKB-SubCell"/>
</dbReference>
<evidence type="ECO:0000256" key="4">
    <source>
        <dbReference type="ARBA" id="ARBA00012431"/>
    </source>
</evidence>
<keyword evidence="9 17" id="KW-0732">Signal</keyword>
<dbReference type="InterPro" id="IPR024079">
    <property type="entry name" value="MetalloPept_cat_dom_sf"/>
</dbReference>
<feature type="signal peptide" evidence="17">
    <location>
        <begin position="1"/>
        <end position="18"/>
    </location>
</feature>